<evidence type="ECO:0000313" key="1">
    <source>
        <dbReference type="EMBL" id="KXB35560.1"/>
    </source>
</evidence>
<keyword evidence="2" id="KW-1185">Reference proteome</keyword>
<evidence type="ECO:0000313" key="2">
    <source>
        <dbReference type="Proteomes" id="UP000070675"/>
    </source>
</evidence>
<comment type="caution">
    <text evidence="1">The sequence shown here is derived from an EMBL/GenBank/DDBJ whole genome shotgun (WGS) entry which is preliminary data.</text>
</comment>
<dbReference type="STRING" id="1393034.HMPREF3192_00211"/>
<protein>
    <recommendedName>
        <fullName evidence="3">DUF4298 domain-containing protein</fullName>
    </recommendedName>
</protein>
<name>A0A133XX88_9ACTN</name>
<dbReference type="Proteomes" id="UP000070675">
    <property type="component" value="Unassembled WGS sequence"/>
</dbReference>
<evidence type="ECO:0008006" key="3">
    <source>
        <dbReference type="Google" id="ProtNLM"/>
    </source>
</evidence>
<accession>A0A133XX88</accession>
<dbReference type="EMBL" id="LSCR01000002">
    <property type="protein sequence ID" value="KXB35560.1"/>
    <property type="molecule type" value="Genomic_DNA"/>
</dbReference>
<organism evidence="1 2">
    <name type="scientific">Atopobium deltae</name>
    <dbReference type="NCBI Taxonomy" id="1393034"/>
    <lineage>
        <taxon>Bacteria</taxon>
        <taxon>Bacillati</taxon>
        <taxon>Actinomycetota</taxon>
        <taxon>Coriobacteriia</taxon>
        <taxon>Coriobacteriales</taxon>
        <taxon>Atopobiaceae</taxon>
        <taxon>Atopobium</taxon>
    </lineage>
</organism>
<dbReference type="PATRIC" id="fig|1393034.3.peg.206"/>
<dbReference type="OrthoDB" id="80787at2"/>
<dbReference type="InterPro" id="IPR025384">
    <property type="entry name" value="DUF4298"/>
</dbReference>
<gene>
    <name evidence="1" type="ORF">HMPREF3192_00211</name>
</gene>
<dbReference type="Pfam" id="PF14131">
    <property type="entry name" value="DUF4298"/>
    <property type="match status" value="1"/>
</dbReference>
<reference evidence="2" key="1">
    <citation type="submission" date="2016-01" db="EMBL/GenBank/DDBJ databases">
        <authorList>
            <person name="Mitreva M."/>
            <person name="Pepin K.H."/>
            <person name="Mihindukulasuriya K.A."/>
            <person name="Fulton R."/>
            <person name="Fronick C."/>
            <person name="O'Laughlin M."/>
            <person name="Miner T."/>
            <person name="Herter B."/>
            <person name="Rosa B.A."/>
            <person name="Cordes M."/>
            <person name="Tomlinson C."/>
            <person name="Wollam A."/>
            <person name="Palsikar V.B."/>
            <person name="Mardis E.R."/>
            <person name="Wilson R.K."/>
        </authorList>
    </citation>
    <scope>NUCLEOTIDE SEQUENCE [LARGE SCALE GENOMIC DNA]</scope>
    <source>
        <strain evidence="2">DNF00019</strain>
    </source>
</reference>
<proteinExistence type="predicted"/>
<sequence>MFNDNKNTASHFARKFLDRVANSRSSWGDNGIDELEQCERIQVTEAALNRLTAGIERLNAALDEYSDFQADYELLEEYYSSKLWQKDFRDDERGILPKDLPRGVLSEDGIYNALAEKDALYERLESLM</sequence>
<dbReference type="RefSeq" id="WP_066304552.1">
    <property type="nucleotide sequence ID" value="NZ_KQ959484.1"/>
</dbReference>
<dbReference type="AlphaFoldDB" id="A0A133XX88"/>